<reference evidence="3" key="1">
    <citation type="journal article" date="2017" name="Microb. Genom.">
        <title>Diversity, virulence, and antimicrobial resistance of the KPC-producing Klebsiella pneumoniae ST307 clone.</title>
        <authorList>
            <person name="Villa L."/>
            <person name="Feudi C."/>
            <person name="Fortini D."/>
            <person name="Brisse S."/>
            <person name="Passet V."/>
            <person name="Bonura C."/>
            <person name="Endimiani A."/>
            <person name="Mammina C."/>
            <person name="Ocampo A.M."/>
            <person name="Jimenez J.N."/>
            <person name="Doumith M."/>
            <person name="Woodford N."/>
            <person name="Hopkins K."/>
            <person name="Carattoli A."/>
        </authorList>
    </citation>
    <scope>NUCLEOTIDE SEQUENCE</scope>
    <source>
        <strain evidence="3">CIV-4</strain>
        <plasmid evidence="3">pKPN3-307_typeD</plasmid>
    </source>
</reference>
<dbReference type="InterPro" id="IPR004919">
    <property type="entry name" value="GmrSD_N"/>
</dbReference>
<keyword evidence="3" id="KW-0614">Plasmid</keyword>
<sequence length="428" mass="48927">MGMAINGENGVSAVTVDELLKQGLRIPNYQRPYSWDVSTALQLVDDISEALRDTERKDIPYVLGAIILHDDGEYLNVVDGQQRLLTLRMILAALDPINHQISMSGNSDTPVSLVWIELQRRLSQLEDKKEFLDFICHKCQLVRIVTDDIDEAFRVFDSQNYRGKPLAPHDLLKAHHLREMHDESAAMKVAVVEAWEAVNDEDLDRLFSTFLYRISKWSRGESSLEFTIRDIGMFKGISSRSHRSFSPNLRYHLAAQAAMPLLSAWSVSSTHDARNAGRSRFQLDAPIIAGRSFFEMVTFMLDELKILEQEVIDRGFKNFGPSQSRYRYVYELFIAALLCYTNKFGDEDVDEVRNRLFAWAYALRVELLRVQFVSADNRARGKNDANKSPFVLLRNAMTGSVVRKLPITSKPYSDNHEKELVAFIKGLQ</sequence>
<name>A0A2Z2H2A6_KLEPN</name>
<dbReference type="AlphaFoldDB" id="A0A2Z2H2A6"/>
<protein>
    <submittedName>
        <fullName evidence="3">Uncharacterized protein</fullName>
    </submittedName>
</protein>
<proteinExistence type="predicted"/>
<dbReference type="EMBL" id="KY271407">
    <property type="protein sequence ID" value="ARR90505.1"/>
    <property type="molecule type" value="Genomic_DNA"/>
</dbReference>
<dbReference type="Pfam" id="PF25202">
    <property type="entry name" value="DUF7834"/>
    <property type="match status" value="1"/>
</dbReference>
<evidence type="ECO:0000313" key="3">
    <source>
        <dbReference type="EMBL" id="ARR90505.1"/>
    </source>
</evidence>
<accession>A0A2Z2H2A6</accession>
<evidence type="ECO:0000259" key="2">
    <source>
        <dbReference type="Pfam" id="PF25202"/>
    </source>
</evidence>
<dbReference type="Pfam" id="PF03235">
    <property type="entry name" value="GmrSD_N"/>
    <property type="match status" value="1"/>
</dbReference>
<dbReference type="PANTHER" id="PTHR35149">
    <property type="entry name" value="SLL5132 PROTEIN"/>
    <property type="match status" value="1"/>
</dbReference>
<dbReference type="PANTHER" id="PTHR35149:SF2">
    <property type="entry name" value="DUF262 DOMAIN-CONTAINING PROTEIN"/>
    <property type="match status" value="1"/>
</dbReference>
<dbReference type="InterPro" id="IPR057156">
    <property type="entry name" value="DUF7834"/>
</dbReference>
<evidence type="ECO:0000259" key="1">
    <source>
        <dbReference type="Pfam" id="PF03235"/>
    </source>
</evidence>
<organism evidence="3">
    <name type="scientific">Klebsiella pneumoniae</name>
    <dbReference type="NCBI Taxonomy" id="573"/>
    <lineage>
        <taxon>Bacteria</taxon>
        <taxon>Pseudomonadati</taxon>
        <taxon>Pseudomonadota</taxon>
        <taxon>Gammaproteobacteria</taxon>
        <taxon>Enterobacterales</taxon>
        <taxon>Enterobacteriaceae</taxon>
        <taxon>Klebsiella/Raoultella group</taxon>
        <taxon>Klebsiella</taxon>
        <taxon>Klebsiella pneumoniae complex</taxon>
    </lineage>
</organism>
<feature type="domain" description="GmrSD restriction endonucleases N-terminal" evidence="1">
    <location>
        <begin position="21"/>
        <end position="177"/>
    </location>
</feature>
<geneLocation type="plasmid" evidence="3">
    <name>pKPN3-307_typeD</name>
</geneLocation>
<feature type="domain" description="DUF7834" evidence="2">
    <location>
        <begin position="188"/>
        <end position="416"/>
    </location>
</feature>